<reference evidence="2" key="1">
    <citation type="journal article" date="2019" name="Int. J. Syst. Evol. Microbiol.">
        <title>The Global Catalogue of Microorganisms (GCM) 10K type strain sequencing project: providing services to taxonomists for standard genome sequencing and annotation.</title>
        <authorList>
            <consortium name="The Broad Institute Genomics Platform"/>
            <consortium name="The Broad Institute Genome Sequencing Center for Infectious Disease"/>
            <person name="Wu L."/>
            <person name="Ma J."/>
        </authorList>
    </citation>
    <scope>NUCLEOTIDE SEQUENCE [LARGE SCALE GENOMIC DNA]</scope>
    <source>
        <strain evidence="2">CECT 7398</strain>
    </source>
</reference>
<gene>
    <name evidence="1" type="ORF">QWZ16_17960</name>
</gene>
<organism evidence="1 2">
    <name type="scientific">Vibrio ostreicida</name>
    <dbReference type="NCBI Taxonomy" id="526588"/>
    <lineage>
        <taxon>Bacteria</taxon>
        <taxon>Pseudomonadati</taxon>
        <taxon>Pseudomonadota</taxon>
        <taxon>Gammaproteobacteria</taxon>
        <taxon>Vibrionales</taxon>
        <taxon>Vibrionaceae</taxon>
        <taxon>Vibrio</taxon>
    </lineage>
</organism>
<proteinExistence type="predicted"/>
<name>A0ABT8BWC8_9VIBR</name>
<dbReference type="EMBL" id="JAUFQC010000027">
    <property type="protein sequence ID" value="MDN3611486.1"/>
    <property type="molecule type" value="Genomic_DNA"/>
</dbReference>
<comment type="caution">
    <text evidence="1">The sequence shown here is derived from an EMBL/GenBank/DDBJ whole genome shotgun (WGS) entry which is preliminary data.</text>
</comment>
<evidence type="ECO:0000313" key="1">
    <source>
        <dbReference type="EMBL" id="MDN3611486.1"/>
    </source>
</evidence>
<dbReference type="Proteomes" id="UP001238540">
    <property type="component" value="Unassembled WGS sequence"/>
</dbReference>
<evidence type="ECO:0000313" key="2">
    <source>
        <dbReference type="Proteomes" id="UP001238540"/>
    </source>
</evidence>
<keyword evidence="2" id="KW-1185">Reference proteome</keyword>
<protein>
    <submittedName>
        <fullName evidence="1">Uncharacterized protein</fullName>
    </submittedName>
</protein>
<accession>A0ABT8BWC8</accession>
<dbReference type="RefSeq" id="WP_290312987.1">
    <property type="nucleotide sequence ID" value="NZ_JAUFQC010000027.1"/>
</dbReference>
<sequence>MTLSLRPKFKMPCLPSMTQGHCPFAGRLNLEGKKTVTKCLFMPMEYTARNQVIS</sequence>